<dbReference type="GeneID" id="18830126"/>
<evidence type="ECO:0000313" key="2">
    <source>
        <dbReference type="Proteomes" id="UP000008493"/>
    </source>
</evidence>
<dbReference type="EMBL" id="JH971388">
    <property type="protein sequence ID" value="EKM80542.1"/>
    <property type="molecule type" value="Genomic_DNA"/>
</dbReference>
<dbReference type="KEGG" id="abp:AGABI1DRAFT55465"/>
<evidence type="ECO:0000313" key="1">
    <source>
        <dbReference type="EMBL" id="EKM80542.1"/>
    </source>
</evidence>
<dbReference type="eggNOG" id="ENOG502RQN0">
    <property type="taxonomic scope" value="Eukaryota"/>
</dbReference>
<sequence length="261" mass="28999">MSKLIRSPKSGSGWTSNDLASYHINLQEQEALQFFGVQVLPQPEVDPEILNTLDAKAMHQENNTELISMLELAMTPTRGETAVADFVRVLFEYLGYVRLGWLARTRVEIPFHICGEARKAKTKVCLVDHYHNNITLLVQEDRRLANTAPIHAQAKLVAGAVAAFTEINGDRVAMGLSPLAEKVIPGIVMAGTMPTFFKIPVTQTLAKHIAYGTYPSAETVVTYCYPPVPRPASRYSEGMKPLDNRREVLRCFEAFKVIVGI</sequence>
<dbReference type="InParanoid" id="K5XBR0"/>
<name>K5XBR0_AGABU</name>
<dbReference type="RefSeq" id="XP_007328047.1">
    <property type="nucleotide sequence ID" value="XM_007327985.1"/>
</dbReference>
<dbReference type="OrthoDB" id="3258141at2759"/>
<reference evidence="2" key="1">
    <citation type="journal article" date="2012" name="Proc. Natl. Acad. Sci. U.S.A.">
        <title>Genome sequence of the button mushroom Agaricus bisporus reveals mechanisms governing adaptation to a humic-rich ecological niche.</title>
        <authorList>
            <person name="Morin E."/>
            <person name="Kohler A."/>
            <person name="Baker A.R."/>
            <person name="Foulongne-Oriol M."/>
            <person name="Lombard V."/>
            <person name="Nagy L.G."/>
            <person name="Ohm R.A."/>
            <person name="Patyshakuliyeva A."/>
            <person name="Brun A."/>
            <person name="Aerts A.L."/>
            <person name="Bailey A.M."/>
            <person name="Billette C."/>
            <person name="Coutinho P.M."/>
            <person name="Deakin G."/>
            <person name="Doddapaneni H."/>
            <person name="Floudas D."/>
            <person name="Grimwood J."/>
            <person name="Hilden K."/>
            <person name="Kuees U."/>
            <person name="LaButti K.M."/>
            <person name="Lapidus A."/>
            <person name="Lindquist E.A."/>
            <person name="Lucas S.M."/>
            <person name="Murat C."/>
            <person name="Riley R.W."/>
            <person name="Salamov A.A."/>
            <person name="Schmutz J."/>
            <person name="Subramanian V."/>
            <person name="Woesten H.A.B."/>
            <person name="Xu J."/>
            <person name="Eastwood D.C."/>
            <person name="Foster G.D."/>
            <person name="Sonnenberg A.S."/>
            <person name="Cullen D."/>
            <person name="de Vries R.P."/>
            <person name="Lundell T."/>
            <person name="Hibbett D.S."/>
            <person name="Henrissat B."/>
            <person name="Burton K.S."/>
            <person name="Kerrigan R.W."/>
            <person name="Challen M.P."/>
            <person name="Grigoriev I.V."/>
            <person name="Martin F."/>
        </authorList>
    </citation>
    <scope>NUCLEOTIDE SEQUENCE [LARGE SCALE GENOMIC DNA]</scope>
    <source>
        <strain evidence="2">JB137-S8 / ATCC MYA-4627 / FGSC 10392</strain>
    </source>
</reference>
<proteinExistence type="predicted"/>
<dbReference type="Proteomes" id="UP000008493">
    <property type="component" value="Unassembled WGS sequence"/>
</dbReference>
<gene>
    <name evidence="1" type="ORF">AGABI1DRAFT_55465</name>
</gene>
<keyword evidence="2" id="KW-1185">Reference proteome</keyword>
<organism evidence="1 2">
    <name type="scientific">Agaricus bisporus var. burnettii (strain JB137-S8 / ATCC MYA-4627 / FGSC 10392)</name>
    <name type="common">White button mushroom</name>
    <dbReference type="NCBI Taxonomy" id="597362"/>
    <lineage>
        <taxon>Eukaryota</taxon>
        <taxon>Fungi</taxon>
        <taxon>Dikarya</taxon>
        <taxon>Basidiomycota</taxon>
        <taxon>Agaricomycotina</taxon>
        <taxon>Agaricomycetes</taxon>
        <taxon>Agaricomycetidae</taxon>
        <taxon>Agaricales</taxon>
        <taxon>Agaricineae</taxon>
        <taxon>Agaricaceae</taxon>
        <taxon>Agaricus</taxon>
    </lineage>
</organism>
<dbReference type="OMA" id="HICGEAR"/>
<dbReference type="HOGENOM" id="CLU_078038_0_0_1"/>
<dbReference type="AlphaFoldDB" id="K5XBR0"/>
<protein>
    <submittedName>
        <fullName evidence="1">Uncharacterized protein</fullName>
    </submittedName>
</protein>
<accession>K5XBR0</accession>